<evidence type="ECO:0000313" key="2">
    <source>
        <dbReference type="Proteomes" id="UP000244722"/>
    </source>
</evidence>
<name>A0A2T6ZPW8_TUBBO</name>
<dbReference type="EMBL" id="NESQ01000151">
    <property type="protein sequence ID" value="PUU77484.1"/>
    <property type="molecule type" value="Genomic_DNA"/>
</dbReference>
<accession>A0A2T6ZPW8</accession>
<comment type="caution">
    <text evidence="1">The sequence shown here is derived from an EMBL/GenBank/DDBJ whole genome shotgun (WGS) entry which is preliminary data.</text>
</comment>
<dbReference type="Proteomes" id="UP000244722">
    <property type="component" value="Unassembled WGS sequence"/>
</dbReference>
<protein>
    <submittedName>
        <fullName evidence="1">Uncharacterized protein</fullName>
    </submittedName>
</protein>
<organism evidence="1 2">
    <name type="scientific">Tuber borchii</name>
    <name type="common">White truffle</name>
    <dbReference type="NCBI Taxonomy" id="42251"/>
    <lineage>
        <taxon>Eukaryota</taxon>
        <taxon>Fungi</taxon>
        <taxon>Dikarya</taxon>
        <taxon>Ascomycota</taxon>
        <taxon>Pezizomycotina</taxon>
        <taxon>Pezizomycetes</taxon>
        <taxon>Pezizales</taxon>
        <taxon>Tuberaceae</taxon>
        <taxon>Tuber</taxon>
    </lineage>
</organism>
<gene>
    <name evidence="1" type="ORF">B9Z19DRAFT_1128222</name>
</gene>
<keyword evidence="2" id="KW-1185">Reference proteome</keyword>
<reference evidence="1 2" key="1">
    <citation type="submission" date="2017-04" db="EMBL/GenBank/DDBJ databases">
        <title>Draft genome sequence of Tuber borchii Vittad., a whitish edible truffle.</title>
        <authorList>
            <consortium name="DOE Joint Genome Institute"/>
            <person name="Murat C."/>
            <person name="Kuo A."/>
            <person name="Barry K.W."/>
            <person name="Clum A."/>
            <person name="Dockter R.B."/>
            <person name="Fauchery L."/>
            <person name="Iotti M."/>
            <person name="Kohler A."/>
            <person name="Labutti K."/>
            <person name="Lindquist E.A."/>
            <person name="Lipzen A."/>
            <person name="Ohm R.A."/>
            <person name="Wang M."/>
            <person name="Grigoriev I.V."/>
            <person name="Zambonelli A."/>
            <person name="Martin F.M."/>
        </authorList>
    </citation>
    <scope>NUCLEOTIDE SEQUENCE [LARGE SCALE GENOMIC DNA]</scope>
    <source>
        <strain evidence="1 2">Tbo3840</strain>
    </source>
</reference>
<dbReference type="AlphaFoldDB" id="A0A2T6ZPW8"/>
<evidence type="ECO:0000313" key="1">
    <source>
        <dbReference type="EMBL" id="PUU77484.1"/>
    </source>
</evidence>
<dbReference type="STRING" id="42251.A0A2T6ZPW8"/>
<sequence length="229" mass="25859">MAYIKKEQSVTLTYPQRNLQIAVQGPHNTITQTVCAGRAPALNSGDSIITDLEKIKEGMARLHRGVEAILQNTEARLERQRAILETQEALLQEQVIIRQQQVRINQRLGRPKDGMTRLEDGMIRLANGMTRIENGMGAIHQEVRGIRHDISRQEKNRIARLINRRANRDSTVLEPLYGINGQLVPGFPRTLGDAKRLNDNALNPLLLSWACRYLPQGRFARPASSTRSD</sequence>
<proteinExistence type="predicted"/>